<dbReference type="InterPro" id="IPR014001">
    <property type="entry name" value="Helicase_ATP-bd"/>
</dbReference>
<accession>A0A484RGR9</accession>
<organism evidence="7">
    <name type="scientific">plant metagenome</name>
    <dbReference type="NCBI Taxonomy" id="1297885"/>
    <lineage>
        <taxon>unclassified sequences</taxon>
        <taxon>metagenomes</taxon>
        <taxon>organismal metagenomes</taxon>
    </lineage>
</organism>
<evidence type="ECO:0000259" key="5">
    <source>
        <dbReference type="PROSITE" id="PS51194"/>
    </source>
</evidence>
<dbReference type="EMBL" id="CAADIE010000035">
    <property type="protein sequence ID" value="VFR48775.1"/>
    <property type="molecule type" value="Genomic_DNA"/>
</dbReference>
<feature type="domain" description="Helicase ATP-binding" evidence="4">
    <location>
        <begin position="119"/>
        <end position="419"/>
    </location>
</feature>
<evidence type="ECO:0000256" key="3">
    <source>
        <dbReference type="SAM" id="MobiDB-lite"/>
    </source>
</evidence>
<dbReference type="GO" id="GO:0003676">
    <property type="term" value="F:nucleic acid binding"/>
    <property type="evidence" value="ECO:0007669"/>
    <property type="project" value="InterPro"/>
</dbReference>
<dbReference type="SMART" id="SM00487">
    <property type="entry name" value="DEXDc"/>
    <property type="match status" value="1"/>
</dbReference>
<dbReference type="SUPFAM" id="SSF52540">
    <property type="entry name" value="P-loop containing nucleoside triphosphate hydrolases"/>
    <property type="match status" value="2"/>
</dbReference>
<evidence type="ECO:0000259" key="4">
    <source>
        <dbReference type="PROSITE" id="PS51192"/>
    </source>
</evidence>
<dbReference type="SMART" id="SM00490">
    <property type="entry name" value="HELICc"/>
    <property type="match status" value="1"/>
</dbReference>
<keyword evidence="1" id="KW-0547">Nucleotide-binding</keyword>
<dbReference type="GO" id="GO:0006289">
    <property type="term" value="P:nucleotide-excision repair"/>
    <property type="evidence" value="ECO:0007669"/>
    <property type="project" value="TreeGrafter"/>
</dbReference>
<dbReference type="PROSITE" id="PS51194">
    <property type="entry name" value="HELICASE_CTER"/>
    <property type="match status" value="1"/>
</dbReference>
<dbReference type="EMBL" id="CAADIH010000034">
    <property type="protein sequence ID" value="VFR49558.1"/>
    <property type="molecule type" value="Genomic_DNA"/>
</dbReference>
<keyword evidence="7" id="KW-0347">Helicase</keyword>
<dbReference type="GO" id="GO:0036297">
    <property type="term" value="P:interstrand cross-link repair"/>
    <property type="evidence" value="ECO:0007669"/>
    <property type="project" value="TreeGrafter"/>
</dbReference>
<dbReference type="InterPro" id="IPR011545">
    <property type="entry name" value="DEAD/DEAH_box_helicase_dom"/>
</dbReference>
<evidence type="ECO:0000313" key="7">
    <source>
        <dbReference type="EMBL" id="VFR49558.1"/>
    </source>
</evidence>
<evidence type="ECO:0000256" key="2">
    <source>
        <dbReference type="ARBA" id="ARBA00022840"/>
    </source>
</evidence>
<evidence type="ECO:0000313" key="6">
    <source>
        <dbReference type="EMBL" id="VFR48775.1"/>
    </source>
</evidence>
<dbReference type="Pfam" id="PF00271">
    <property type="entry name" value="Helicase_C"/>
    <property type="match status" value="1"/>
</dbReference>
<feature type="region of interest" description="Disordered" evidence="3">
    <location>
        <begin position="651"/>
        <end position="672"/>
    </location>
</feature>
<reference evidence="7" key="1">
    <citation type="submission" date="2019-03" db="EMBL/GenBank/DDBJ databases">
        <authorList>
            <person name="Danneels B."/>
        </authorList>
    </citation>
    <scope>NUCLEOTIDE SEQUENCE</scope>
</reference>
<feature type="domain" description="Helicase C-terminal" evidence="5">
    <location>
        <begin position="1172"/>
        <end position="1337"/>
    </location>
</feature>
<gene>
    <name evidence="6" type="ORF">BER1_2230</name>
    <name evidence="7" type="ORF">BER2_2192</name>
</gene>
<protein>
    <submittedName>
        <fullName evidence="7">Helicase, C-terminal:Type III restriction enzyme, res subunit:DEAD/DEAH box helicase, N-terminal</fullName>
    </submittedName>
</protein>
<proteinExistence type="predicted"/>
<dbReference type="InterPro" id="IPR027417">
    <property type="entry name" value="P-loop_NTPase"/>
</dbReference>
<dbReference type="PROSITE" id="PS51192">
    <property type="entry name" value="HELICASE_ATP_BIND_1"/>
    <property type="match status" value="1"/>
</dbReference>
<name>A0A484RGR9_9ZZZZ</name>
<dbReference type="PANTHER" id="PTHR47957:SF3">
    <property type="entry name" value="ATP-DEPENDENT HELICASE HRQ1"/>
    <property type="match status" value="1"/>
</dbReference>
<keyword evidence="2" id="KW-0067">ATP-binding</keyword>
<sequence length="1997" mass="221236">MRNPVETFESIRDFYITYLETAFRIGHPLIQSERRKLLEQIGTLCTELYVEPMPRYLDYGLDVGELRGDDGGHKWLPGFNASQREAFVDICLGGLLPRHDVDPRKGKFKLYTHQLEMLRKGVASGTPGIVTSGTGSGKTESFLLPILAQIAKEACSWPKLSDATSWTPWWRVVGTEPSFMRDAPFEHPARPKAVRALILYPMNALVEDQLVRMRKALDSDEAQAAMDAHLGGNRIYFGRYTGATKVTGWLKHPRTNKSSQKIDSLREYLDGLEATYDAAVAQSAATGDDSLPFNFPRTPGAEVVTRWDMQRHPPDILITNTSMLSTMLVREVDEPIFAQTRKWLESDPDAYFYLVLDELHLQRGSAGTEVSYLLRNLLMQLGLSDPKNRHKLRILASSASLPVDGPAAQQSIEYLWGMFGDSGMPAGATAADWAGSIVSGAILNRTVKPFKGDLAMLCEAVRALANKNQPNAPASIAADAWRKVAAGLGCLEGTADLEAMALRAVASAAELLEDGCAQSGQPLRATSMSEIGRRLFGSQPQALEGVKALSWVRSCTDSWSTLFGRRIDPEVSLPRFRMHAFLRAIEGLFVAPRPAPLTLPRDERMRLLYGDLSVEAGSRYGSHKHEGKPARQVDMLYCECCGTLFVGGKRSASSGNGGRVELLPNDPDTESLPERAKANIVEQRTALDYSLFMPTVERFWPLGNDEISDDDSQARWRKAELDPFTATITPIGPAGALNGDRIPGWEYVVNEGNFKPNEKRKQSAVDSPGTALPFQCPACGTSYKHGKGKSSPVRGFRVGFAKTTQLLASTMMSDLQRSNENERLVTFSDSRQDAAKAAFDLEGGHHDDARREIVIREIQRIYQSRPSPAETDRCFLEVTARLRELDEKEGRGDLLAEEEVREYEALSEERTKLRQLRSGALGDSIALNEILEPESPKAGSTVRGLLGSLVTAGIHPTDRSGIHPIPKPGNNERNSVTFAWQQLFTRGSPGVWHWRTSSPHEDDLKRARYEISLDLERLAGQTIFSKTYFAVEEAGWGYPCLPITPGTTRTDMATFDAMLRVLADANRVLPSQYASSNNPWQSAADVGKRNRLWRFSAARCSQRGGAPLDLIASFFDRLQTAGHQGALISIAKLHIRPVSKESPFFRCKNCGRVHLHSGAGLCTRCFAPLDEQPSGTAAELRNDNFLGKRIEMSPRVRRMRSEELTGMTTNPAARLRRFKGILIADEDDILPSGLPGLEPDEVLDREARVVDVLSVTTTMEVGVDIGDLRAVFQANMPPQRFNYQQRVGRAGRRGQAFAFVLTVCRSKSHDLHYFRHPEQITGDAPPPPFLTTGLAMIAQRLVRKFWLVEAFKVLRMKFSSPGKKWPLDSLSAKPDNHGEFFSVEWLREPANRASWLPRIRDALDGTASARDSFAAFCAHADSTRAKAILHSLDTASLLLDIERIIDDPSMLEKGLAEALAEHGKFPMYGMPTRTRTLLTRPIDSKDVGTARFAEMDRDLDVAIQEFSPGRYLVQDKRKYFTAGYAGALVPSWDHTKFNAMPSDLGERRDMVQCPVCESWSTALDAAEQCRACDAFIAQAPVHRCFVPRGFITTLVAKHAEEDGDESFSKASRTSIAEAKVVAADSIPNSNLGIELSRQAWVHRLNRGEFKDSSWTGFSAQKGALRVPYRSTGQLKTLWANDVWIDDQVLDLDVGEESIQRRFKGNGEVQPPFYLASPKITDSLSLLIAHVPSALSLLRSPDMGGSMLFSSAFRAGALSACFLIVNYASRALLDIDPEEIEILEPRVQRFNDGRVLPVLQMADQLVNGSGLCDRLSQPGLSGEPIVLEIMREIVSNRAQSPLAELMASTHRERCFQGCYRCLHRYGNQPYHGLLDWRLGLDVIQLMLDPSYVAGLDGSFLAPGIEDWRDQALKLAKEAALLFGTEARMVGDMPVIGLGGSGVAAVLHPFWNKDLALERNPALEALYLETASMSWTTTFELSRRMGEVMFRLRTGNDLG</sequence>
<dbReference type="GO" id="GO:0005524">
    <property type="term" value="F:ATP binding"/>
    <property type="evidence" value="ECO:0007669"/>
    <property type="project" value="UniProtKB-KW"/>
</dbReference>
<dbReference type="InterPro" id="IPR001650">
    <property type="entry name" value="Helicase_C-like"/>
</dbReference>
<dbReference type="PANTHER" id="PTHR47957">
    <property type="entry name" value="ATP-DEPENDENT HELICASE HRQ1"/>
    <property type="match status" value="1"/>
</dbReference>
<keyword evidence="7" id="KW-0378">Hydrolase</keyword>
<dbReference type="GO" id="GO:0005634">
    <property type="term" value="C:nucleus"/>
    <property type="evidence" value="ECO:0007669"/>
    <property type="project" value="TreeGrafter"/>
</dbReference>
<dbReference type="Pfam" id="PF00270">
    <property type="entry name" value="DEAD"/>
    <property type="match status" value="1"/>
</dbReference>
<dbReference type="GO" id="GO:0043138">
    <property type="term" value="F:3'-5' DNA helicase activity"/>
    <property type="evidence" value="ECO:0007669"/>
    <property type="project" value="TreeGrafter"/>
</dbReference>
<evidence type="ECO:0000256" key="1">
    <source>
        <dbReference type="ARBA" id="ARBA00022741"/>
    </source>
</evidence>
<dbReference type="Gene3D" id="3.40.50.300">
    <property type="entry name" value="P-loop containing nucleotide triphosphate hydrolases"/>
    <property type="match status" value="2"/>
</dbReference>